<dbReference type="Gene3D" id="1.25.40.20">
    <property type="entry name" value="Ankyrin repeat-containing domain"/>
    <property type="match status" value="2"/>
</dbReference>
<accession>A0A5N6VXN3</accession>
<organism evidence="4 5">
    <name type="scientific">Aspergillus transmontanensis</name>
    <dbReference type="NCBI Taxonomy" id="1034304"/>
    <lineage>
        <taxon>Eukaryota</taxon>
        <taxon>Fungi</taxon>
        <taxon>Dikarya</taxon>
        <taxon>Ascomycota</taxon>
        <taxon>Pezizomycotina</taxon>
        <taxon>Eurotiomycetes</taxon>
        <taxon>Eurotiomycetidae</taxon>
        <taxon>Eurotiales</taxon>
        <taxon>Aspergillaceae</taxon>
        <taxon>Aspergillus</taxon>
        <taxon>Aspergillus subgen. Circumdati</taxon>
    </lineage>
</organism>
<evidence type="ECO:0000313" key="5">
    <source>
        <dbReference type="Proteomes" id="UP000325433"/>
    </source>
</evidence>
<dbReference type="EMBL" id="ML738326">
    <property type="protein sequence ID" value="KAE8313407.1"/>
    <property type="molecule type" value="Genomic_DNA"/>
</dbReference>
<feature type="compositionally biased region" description="Basic residues" evidence="3">
    <location>
        <begin position="1"/>
        <end position="12"/>
    </location>
</feature>
<dbReference type="PANTHER" id="PTHR24198:SF165">
    <property type="entry name" value="ANKYRIN REPEAT-CONTAINING PROTEIN-RELATED"/>
    <property type="match status" value="1"/>
</dbReference>
<dbReference type="InterPro" id="IPR002110">
    <property type="entry name" value="Ankyrin_rpt"/>
</dbReference>
<dbReference type="SUPFAM" id="SSF48403">
    <property type="entry name" value="Ankyrin repeat"/>
    <property type="match status" value="1"/>
</dbReference>
<reference evidence="5" key="1">
    <citation type="submission" date="2019-04" db="EMBL/GenBank/DDBJ databases">
        <title>Friends and foes A comparative genomics studyof 23 Aspergillus species from section Flavi.</title>
        <authorList>
            <consortium name="DOE Joint Genome Institute"/>
            <person name="Kjaerbolling I."/>
            <person name="Vesth T."/>
            <person name="Frisvad J.C."/>
            <person name="Nybo J.L."/>
            <person name="Theobald S."/>
            <person name="Kildgaard S."/>
            <person name="Isbrandt T."/>
            <person name="Kuo A."/>
            <person name="Sato A."/>
            <person name="Lyhne E.K."/>
            <person name="Kogle M.E."/>
            <person name="Wiebenga A."/>
            <person name="Kun R.S."/>
            <person name="Lubbers R.J."/>
            <person name="Makela M.R."/>
            <person name="Barry K."/>
            <person name="Chovatia M."/>
            <person name="Clum A."/>
            <person name="Daum C."/>
            <person name="Haridas S."/>
            <person name="He G."/>
            <person name="LaButti K."/>
            <person name="Lipzen A."/>
            <person name="Mondo S."/>
            <person name="Riley R."/>
            <person name="Salamov A."/>
            <person name="Simmons B.A."/>
            <person name="Magnuson J.K."/>
            <person name="Henrissat B."/>
            <person name="Mortensen U.H."/>
            <person name="Larsen T.O."/>
            <person name="Devries R.P."/>
            <person name="Grigoriev I.V."/>
            <person name="Machida M."/>
            <person name="Baker S.E."/>
            <person name="Andersen M.R."/>
        </authorList>
    </citation>
    <scope>NUCLEOTIDE SEQUENCE [LARGE SCALE GENOMIC DNA]</scope>
    <source>
        <strain evidence="5">CBS 130015</strain>
    </source>
</reference>
<keyword evidence="5" id="KW-1185">Reference proteome</keyword>
<dbReference type="Pfam" id="PF12796">
    <property type="entry name" value="Ank_2"/>
    <property type="match status" value="1"/>
</dbReference>
<evidence type="ECO:0000256" key="2">
    <source>
        <dbReference type="ARBA" id="ARBA00023043"/>
    </source>
</evidence>
<keyword evidence="1" id="KW-0677">Repeat</keyword>
<dbReference type="Proteomes" id="UP000325433">
    <property type="component" value="Unassembled WGS sequence"/>
</dbReference>
<protein>
    <submittedName>
        <fullName evidence="4">Ankyrin repeat-containing domain protein</fullName>
    </submittedName>
</protein>
<sequence length="605" mass="68297">MASKAGRQRKLPPKGPKNSFPTSHEPETKLRAIIDLEIPWNAETNENLRDRLRTRVDQEDLMIQWMEGVDTLGNNTGLSLAKEARRRAAFVTIARQRFLSELKRRWKRKEDLLCTNWDRKKIRKGNQKVHQGDIVEDVKLYKDRARMDTNLFEEIYLIPHSEFDRIALNTQAIAALNKYATLHTAKFKKPEKIPEALQKAIDCLRNAKFPSSYIGRLEEKYKQLLAEIDTWNLTPLLTEVFDAIISRLAFLKLDLRSVKERRFLKGETASWFLYEKLKIGSVHFDGKSDKEKEFEELFRCQGYDLMKLASQLVIRYRGTETVNELLEWPHDLLYQHCLRNSVSVAAYSGDRALLASFLDEGADMDIYDDYLGTPLYAAVCSKSAAVVELLLDYNANSNTEGESGPPLTLAEAAVTGYSDTVQQLLQRQDLLPNILSYGGSTPLLAAIRGEHEDVVRLLLRCEAVDPNLKGESGTSPLLRAAKCGNMRIVDALLGRKEIEVNSMGGDGDTALSVACSRRHEAVARLLVAHKDISVDIRDNRDYLPIRKAAYAGHTGIVQLLLGLHAARGGLQNSDHDDCLRESLDRGSRHAVTILLNARMDPACKQ</sequence>
<evidence type="ECO:0000256" key="1">
    <source>
        <dbReference type="ARBA" id="ARBA00022737"/>
    </source>
</evidence>
<dbReference type="Pfam" id="PF13637">
    <property type="entry name" value="Ank_4"/>
    <property type="match status" value="1"/>
</dbReference>
<feature type="region of interest" description="Disordered" evidence="3">
    <location>
        <begin position="1"/>
        <end position="26"/>
    </location>
</feature>
<evidence type="ECO:0000256" key="3">
    <source>
        <dbReference type="SAM" id="MobiDB-lite"/>
    </source>
</evidence>
<keyword evidence="2" id="KW-0040">ANK repeat</keyword>
<proteinExistence type="predicted"/>
<dbReference type="PANTHER" id="PTHR24198">
    <property type="entry name" value="ANKYRIN REPEAT AND PROTEIN KINASE DOMAIN-CONTAINING PROTEIN"/>
    <property type="match status" value="1"/>
</dbReference>
<dbReference type="SMART" id="SM00248">
    <property type="entry name" value="ANK"/>
    <property type="match status" value="7"/>
</dbReference>
<gene>
    <name evidence="4" type="ORF">BDV41DRAFT_576873</name>
</gene>
<name>A0A5N6VXN3_9EURO</name>
<dbReference type="InterPro" id="IPR036770">
    <property type="entry name" value="Ankyrin_rpt-contain_sf"/>
</dbReference>
<evidence type="ECO:0000313" key="4">
    <source>
        <dbReference type="EMBL" id="KAE8313407.1"/>
    </source>
</evidence>
<dbReference type="AlphaFoldDB" id="A0A5N6VXN3"/>